<feature type="compositionally biased region" description="Polar residues" evidence="1">
    <location>
        <begin position="37"/>
        <end position="52"/>
    </location>
</feature>
<dbReference type="Proteomes" id="UP001642720">
    <property type="component" value="Unassembled WGS sequence"/>
</dbReference>
<organism evidence="2 3">
    <name type="scientific">Trichoderma ghanense</name>
    <dbReference type="NCBI Taxonomy" id="65468"/>
    <lineage>
        <taxon>Eukaryota</taxon>
        <taxon>Fungi</taxon>
        <taxon>Dikarya</taxon>
        <taxon>Ascomycota</taxon>
        <taxon>Pezizomycotina</taxon>
        <taxon>Sordariomycetes</taxon>
        <taxon>Hypocreomycetidae</taxon>
        <taxon>Hypocreales</taxon>
        <taxon>Hypocreaceae</taxon>
        <taxon>Trichoderma</taxon>
    </lineage>
</organism>
<dbReference type="GeneID" id="300572385"/>
<feature type="region of interest" description="Disordered" evidence="1">
    <location>
        <begin position="1"/>
        <end position="62"/>
    </location>
</feature>
<proteinExistence type="predicted"/>
<protein>
    <submittedName>
        <fullName evidence="2">Uncharacterized protein</fullName>
    </submittedName>
</protein>
<feature type="compositionally biased region" description="Low complexity" evidence="1">
    <location>
        <begin position="400"/>
        <end position="410"/>
    </location>
</feature>
<name>A0ABY2HJ23_9HYPO</name>
<accession>A0ABY2HJ23</accession>
<comment type="caution">
    <text evidence="2">The sequence shown here is derived from an EMBL/GenBank/DDBJ whole genome shotgun (WGS) entry which is preliminary data.</text>
</comment>
<dbReference type="EMBL" id="PPTA01000001">
    <property type="protein sequence ID" value="TFB07275.1"/>
    <property type="molecule type" value="Genomic_DNA"/>
</dbReference>
<feature type="compositionally biased region" description="Basic and acidic residues" evidence="1">
    <location>
        <begin position="524"/>
        <end position="538"/>
    </location>
</feature>
<feature type="region of interest" description="Disordered" evidence="1">
    <location>
        <begin position="621"/>
        <end position="642"/>
    </location>
</feature>
<feature type="compositionally biased region" description="Polar residues" evidence="1">
    <location>
        <begin position="160"/>
        <end position="176"/>
    </location>
</feature>
<evidence type="ECO:0000256" key="1">
    <source>
        <dbReference type="SAM" id="MobiDB-lite"/>
    </source>
</evidence>
<feature type="compositionally biased region" description="Polar residues" evidence="1">
    <location>
        <begin position="484"/>
        <end position="505"/>
    </location>
</feature>
<sequence length="642" mass="70359">MEKLKSEMSAGSKAASYPSLARISKSAGNEPGEKRSMSVQETSRPLSSQPPSKISRRRATSQIASPVVVSEVAIAEKPHNAAQSRQPEDGPKSYYLINPKVPGSAWYITKGKRNSSKFEYEVERVPTRLVHIQPNRIGYLVETAVRDDVTGAVADQSISWTPISQNDPSTITSSSTERVDNATGPQPGKRVNRFERDDSEGEVGANPQDESDIILEHKDIPLVTKSIIRQLRIAGFRQHHPSMERDEYSWSEDDEELENTIKASLMDFRSPIQRSDSSETCVEEASPHSKLPAQSAWENANRHMKPRPSVVADPAITLSTPQTAFTVAESSHRHKGKRETSSMTRLVSPHSITAITWTKHSGHLGEPSGTPASPTPPNEDSAETRPTSSCEDHTQHQELETSQASLGSSSLASTITSFPKLLSRHCTREWIKPIVNLEDTSTTSSHQAMNAKVDGRSRRHQAHFDEDPVSMSWDGDTLHSSNASGYFTSEAPSARRSTVSPSSTRNLKHFGSHLGSAAHRRRSIPAEDSKAPPSHDHFFPNILGKFFAGRNREAPGSPDSEEIPDSGALEPFNSPAHDHLPVTTPRSGCGSPPKHTPTVSLEDRARIHEALVGGSGAVVDRRRRDTCSEDNRPHVCADDMDN</sequence>
<feature type="compositionally biased region" description="Polar residues" evidence="1">
    <location>
        <begin position="341"/>
        <end position="359"/>
    </location>
</feature>
<reference evidence="2 3" key="1">
    <citation type="submission" date="2018-01" db="EMBL/GenBank/DDBJ databases">
        <title>Genome characterization of the sugarcane-associated fungus Trichoderma ghanense CCMA-1212 and their application in lignocelulose bioconversion.</title>
        <authorList>
            <person name="Steindorff A.S."/>
            <person name="Mendes T.D."/>
            <person name="Vilela E.S.D."/>
            <person name="Rodrigues D.S."/>
            <person name="Formighieri E.F."/>
            <person name="Melo I.S."/>
            <person name="Favaro L.C.L."/>
        </authorList>
    </citation>
    <scope>NUCLEOTIDE SEQUENCE [LARGE SCALE GENOMIC DNA]</scope>
    <source>
        <strain evidence="2 3">CCMA-1212</strain>
    </source>
</reference>
<feature type="region of interest" description="Disordered" evidence="1">
    <location>
        <begin position="160"/>
        <end position="208"/>
    </location>
</feature>
<evidence type="ECO:0000313" key="2">
    <source>
        <dbReference type="EMBL" id="TFB07275.1"/>
    </source>
</evidence>
<feature type="region of interest" description="Disordered" evidence="1">
    <location>
        <begin position="325"/>
        <end position="410"/>
    </location>
</feature>
<feature type="compositionally biased region" description="Basic and acidic residues" evidence="1">
    <location>
        <begin position="390"/>
        <end position="399"/>
    </location>
</feature>
<gene>
    <name evidence="2" type="ORF">CCMA1212_000468</name>
</gene>
<evidence type="ECO:0000313" key="3">
    <source>
        <dbReference type="Proteomes" id="UP001642720"/>
    </source>
</evidence>
<dbReference type="RefSeq" id="XP_073563476.1">
    <property type="nucleotide sequence ID" value="XM_073697935.1"/>
</dbReference>
<keyword evidence="3" id="KW-1185">Reference proteome</keyword>
<feature type="region of interest" description="Disordered" evidence="1">
    <location>
        <begin position="484"/>
        <end position="604"/>
    </location>
</feature>